<dbReference type="GO" id="GO:0007635">
    <property type="term" value="P:chemosensory behavior"/>
    <property type="evidence" value="ECO:0007669"/>
    <property type="project" value="TreeGrafter"/>
</dbReference>
<dbReference type="GO" id="GO:0008049">
    <property type="term" value="P:male courtship behavior"/>
    <property type="evidence" value="ECO:0007669"/>
    <property type="project" value="TreeGrafter"/>
</dbReference>
<keyword evidence="7 8" id="KW-0807">Transducer</keyword>
<dbReference type="AlphaFoldDB" id="A0AAD7ZPW1"/>
<feature type="transmembrane region" description="Helical" evidence="8">
    <location>
        <begin position="45"/>
        <end position="67"/>
    </location>
</feature>
<feature type="transmembrane region" description="Helical" evidence="8">
    <location>
        <begin position="286"/>
        <end position="310"/>
    </location>
</feature>
<dbReference type="GO" id="GO:0005886">
    <property type="term" value="C:plasma membrane"/>
    <property type="evidence" value="ECO:0007669"/>
    <property type="project" value="UniProtKB-SubCell"/>
</dbReference>
<evidence type="ECO:0000256" key="2">
    <source>
        <dbReference type="ARBA" id="ARBA00022475"/>
    </source>
</evidence>
<dbReference type="InterPro" id="IPR013604">
    <property type="entry name" value="7TM_chemorcpt"/>
</dbReference>
<dbReference type="GO" id="GO:0030424">
    <property type="term" value="C:axon"/>
    <property type="evidence" value="ECO:0007669"/>
    <property type="project" value="TreeGrafter"/>
</dbReference>
<feature type="transmembrane region" description="Helical" evidence="8">
    <location>
        <begin position="170"/>
        <end position="190"/>
    </location>
</feature>
<dbReference type="EMBL" id="JASPKZ010007541">
    <property type="protein sequence ID" value="KAJ9583703.1"/>
    <property type="molecule type" value="Genomic_DNA"/>
</dbReference>
<gene>
    <name evidence="9" type="ORF">L9F63_021948</name>
</gene>
<dbReference type="Pfam" id="PF08395">
    <property type="entry name" value="7tm_7"/>
    <property type="match status" value="1"/>
</dbReference>
<organism evidence="9 10">
    <name type="scientific">Diploptera punctata</name>
    <name type="common">Pacific beetle cockroach</name>
    <dbReference type="NCBI Taxonomy" id="6984"/>
    <lineage>
        <taxon>Eukaryota</taxon>
        <taxon>Metazoa</taxon>
        <taxon>Ecdysozoa</taxon>
        <taxon>Arthropoda</taxon>
        <taxon>Hexapoda</taxon>
        <taxon>Insecta</taxon>
        <taxon>Pterygota</taxon>
        <taxon>Neoptera</taxon>
        <taxon>Polyneoptera</taxon>
        <taxon>Dictyoptera</taxon>
        <taxon>Blattodea</taxon>
        <taxon>Blaberoidea</taxon>
        <taxon>Blaberidae</taxon>
        <taxon>Diplopterinae</taxon>
        <taxon>Diploptera</taxon>
    </lineage>
</organism>
<name>A0AAD7ZPW1_DIPPU</name>
<reference evidence="9" key="1">
    <citation type="journal article" date="2023" name="IScience">
        <title>Live-bearing cockroach genome reveals convergent evolutionary mechanisms linked to viviparity in insects and beyond.</title>
        <authorList>
            <person name="Fouks B."/>
            <person name="Harrison M.C."/>
            <person name="Mikhailova A.A."/>
            <person name="Marchal E."/>
            <person name="English S."/>
            <person name="Carruthers M."/>
            <person name="Jennings E.C."/>
            <person name="Chiamaka E.L."/>
            <person name="Frigard R.A."/>
            <person name="Pippel M."/>
            <person name="Attardo G.M."/>
            <person name="Benoit J.B."/>
            <person name="Bornberg-Bauer E."/>
            <person name="Tobe S.S."/>
        </authorList>
    </citation>
    <scope>NUCLEOTIDE SEQUENCE</scope>
    <source>
        <strain evidence="9">Stay&amp;Tobe</strain>
    </source>
</reference>
<evidence type="ECO:0000256" key="5">
    <source>
        <dbReference type="ARBA" id="ARBA00023136"/>
    </source>
</evidence>
<keyword evidence="10" id="KW-1185">Reference proteome</keyword>
<proteinExistence type="inferred from homology"/>
<dbReference type="GO" id="GO:0050909">
    <property type="term" value="P:sensory perception of taste"/>
    <property type="evidence" value="ECO:0007669"/>
    <property type="project" value="InterPro"/>
</dbReference>
<comment type="caution">
    <text evidence="9">The sequence shown here is derived from an EMBL/GenBank/DDBJ whole genome shotgun (WGS) entry which is preliminary data.</text>
</comment>
<evidence type="ECO:0000256" key="7">
    <source>
        <dbReference type="ARBA" id="ARBA00023224"/>
    </source>
</evidence>
<evidence type="ECO:0000256" key="4">
    <source>
        <dbReference type="ARBA" id="ARBA00022989"/>
    </source>
</evidence>
<reference evidence="9" key="2">
    <citation type="submission" date="2023-05" db="EMBL/GenBank/DDBJ databases">
        <authorList>
            <person name="Fouks B."/>
        </authorList>
    </citation>
    <scope>NUCLEOTIDE SEQUENCE</scope>
    <source>
        <strain evidence="9">Stay&amp;Tobe</strain>
        <tissue evidence="9">Testes</tissue>
    </source>
</reference>
<dbReference type="PANTHER" id="PTHR21143:SF133">
    <property type="entry name" value="GUSTATORY AND PHEROMONE RECEPTOR 32A-RELATED"/>
    <property type="match status" value="1"/>
</dbReference>
<keyword evidence="6 8" id="KW-0675">Receptor</keyword>
<sequence>MENITSDKVASNVYVVFKPFLLTNKIFGITIRRHRDKSARLYSDYVLSVVWIIFLTSSLIIITYYSYLEVGPDKCSNKTSGTFSKPLNEKFEIPSNEENANVTDVSVEFEILDIMFTVVVYLLSAVSILMTSFVYRNTFVDLLETFSRVDALLYSNLYINYLLNKSNQHINIIQIFMLIPYIFVAFLLDVFDDCPVFCAKCLSVHITSKIAILIISFNILQFCNLVILLKNRLKILNTFLQNYYIPMDLERRTQINIFSQINSSQIDTIRAVFIYLYDIANMINSIFGLFILIFTSLSLINIITAIGWFIEKYDVLLKFLQTFYWCFYSVVTLVAISVSCEKAVRECVDSSILVQKILVNRDLEHDITFRLDKLFVQLNSMKIQFTACGMFNIDLQYLSWILGVNITYILFIFQSKSN</sequence>
<comment type="subcellular location">
    <subcellularLocation>
        <location evidence="1 8">Cell membrane</location>
        <topology evidence="1 8">Multi-pass membrane protein</topology>
    </subcellularLocation>
</comment>
<evidence type="ECO:0000256" key="3">
    <source>
        <dbReference type="ARBA" id="ARBA00022692"/>
    </source>
</evidence>
<dbReference type="GO" id="GO:0007165">
    <property type="term" value="P:signal transduction"/>
    <property type="evidence" value="ECO:0007669"/>
    <property type="project" value="UniProtKB-KW"/>
</dbReference>
<evidence type="ECO:0000313" key="9">
    <source>
        <dbReference type="EMBL" id="KAJ9583703.1"/>
    </source>
</evidence>
<feature type="transmembrane region" description="Helical" evidence="8">
    <location>
        <begin position="322"/>
        <end position="340"/>
    </location>
</feature>
<feature type="transmembrane region" description="Helical" evidence="8">
    <location>
        <begin position="114"/>
        <end position="135"/>
    </location>
</feature>
<accession>A0AAD7ZPW1</accession>
<feature type="transmembrane region" description="Helical" evidence="8">
    <location>
        <begin position="210"/>
        <end position="229"/>
    </location>
</feature>
<evidence type="ECO:0000256" key="1">
    <source>
        <dbReference type="ARBA" id="ARBA00004651"/>
    </source>
</evidence>
<dbReference type="Proteomes" id="UP001233999">
    <property type="component" value="Unassembled WGS sequence"/>
</dbReference>
<keyword evidence="5 8" id="KW-0472">Membrane</keyword>
<comment type="function">
    <text evidence="8">Gustatory receptor which mediates acceptance or avoidance behavior, depending on its substrates.</text>
</comment>
<keyword evidence="3 8" id="KW-0812">Transmembrane</keyword>
<dbReference type="GO" id="GO:0043025">
    <property type="term" value="C:neuronal cell body"/>
    <property type="evidence" value="ECO:0007669"/>
    <property type="project" value="TreeGrafter"/>
</dbReference>
<keyword evidence="2 8" id="KW-1003">Cell membrane</keyword>
<evidence type="ECO:0000256" key="8">
    <source>
        <dbReference type="RuleBase" id="RU363108"/>
    </source>
</evidence>
<evidence type="ECO:0000256" key="6">
    <source>
        <dbReference type="ARBA" id="ARBA00023170"/>
    </source>
</evidence>
<evidence type="ECO:0000313" key="10">
    <source>
        <dbReference type="Proteomes" id="UP001233999"/>
    </source>
</evidence>
<dbReference type="PANTHER" id="PTHR21143">
    <property type="entry name" value="INVERTEBRATE GUSTATORY RECEPTOR"/>
    <property type="match status" value="1"/>
</dbReference>
<keyword evidence="4 8" id="KW-1133">Transmembrane helix</keyword>
<dbReference type="GO" id="GO:0030425">
    <property type="term" value="C:dendrite"/>
    <property type="evidence" value="ECO:0007669"/>
    <property type="project" value="TreeGrafter"/>
</dbReference>
<comment type="similarity">
    <text evidence="8">Belongs to the insect chemoreceptor superfamily. Gustatory receptor (GR) family.</text>
</comment>
<feature type="transmembrane region" description="Helical" evidence="8">
    <location>
        <begin position="397"/>
        <end position="415"/>
    </location>
</feature>
<protein>
    <recommendedName>
        <fullName evidence="8">Gustatory receptor</fullName>
    </recommendedName>
</protein>